<organism evidence="1 2">
    <name type="scientific">Rhizobium gallicum</name>
    <dbReference type="NCBI Taxonomy" id="56730"/>
    <lineage>
        <taxon>Bacteria</taxon>
        <taxon>Pseudomonadati</taxon>
        <taxon>Pseudomonadota</taxon>
        <taxon>Alphaproteobacteria</taxon>
        <taxon>Hyphomicrobiales</taxon>
        <taxon>Rhizobiaceae</taxon>
        <taxon>Rhizobium/Agrobacterium group</taxon>
        <taxon>Rhizobium</taxon>
    </lineage>
</organism>
<dbReference type="Proteomes" id="UP000184749">
    <property type="component" value="Plasmid pRgalIE4872d"/>
</dbReference>
<protein>
    <submittedName>
        <fullName evidence="1">Uncharacterized protein</fullName>
    </submittedName>
</protein>
<accession>A0A1L5NXL4</accession>
<evidence type="ECO:0000313" key="2">
    <source>
        <dbReference type="Proteomes" id="UP000184749"/>
    </source>
</evidence>
<proteinExistence type="predicted"/>
<sequence length="144" mass="16201">MLRRNLQARRIFQRCIDSPVHSFFEQGFAGLGQSLDAVGIVSDAVIDVVGIFLLMPAIEGVTFHGEQCRNRADGNLDTIGPAARHITGDRDQLIETQGQVRAVGPLDSEIAQDRRTVLHDLRVTWHQETERRQSYFSEIAIFNE</sequence>
<dbReference type="AlphaFoldDB" id="A0A1L5NXL4"/>
<geneLocation type="plasmid" evidence="2">
    <name>prgalie4872d</name>
</geneLocation>
<dbReference type="EMBL" id="CP017105">
    <property type="protein sequence ID" value="APO72644.1"/>
    <property type="molecule type" value="Genomic_DNA"/>
</dbReference>
<keyword evidence="1" id="KW-0614">Plasmid</keyword>
<evidence type="ECO:0000313" key="1">
    <source>
        <dbReference type="EMBL" id="APO72644.1"/>
    </source>
</evidence>
<gene>
    <name evidence="1" type="ORF">IE4872_PD02132</name>
</gene>
<reference evidence="1 2" key="1">
    <citation type="submission" date="2016-09" db="EMBL/GenBank/DDBJ databases">
        <title>The complete genome sequences of Rhizobium gallicum, symbiovars gallicum and phaseoli, symbionts associated to common bean (Phaseolus vulgaris).</title>
        <authorList>
            <person name="Bustos P."/>
            <person name="Santamaria R.I."/>
            <person name="Perez-Carrascal O.M."/>
            <person name="Juarez S."/>
            <person name="Lozano L."/>
            <person name="Martinez-Flores I."/>
            <person name="Martinez-Romero E."/>
            <person name="Cevallos M."/>
            <person name="Romero D."/>
            <person name="Davila G."/>
            <person name="Gonzalez V."/>
        </authorList>
    </citation>
    <scope>NUCLEOTIDE SEQUENCE [LARGE SCALE GENOMIC DNA]</scope>
    <source>
        <strain evidence="1 2">IE4872</strain>
        <plasmid evidence="2">prgalie4872d</plasmid>
    </source>
</reference>
<name>A0A1L5NXL4_9HYPH</name>